<dbReference type="SUPFAM" id="SSF46458">
    <property type="entry name" value="Globin-like"/>
    <property type="match status" value="1"/>
</dbReference>
<comment type="caution">
    <text evidence="3">The sequence shown here is derived from an EMBL/GenBank/DDBJ whole genome shotgun (WGS) entry which is preliminary data.</text>
</comment>
<dbReference type="PANTHER" id="PTHR47354">
    <property type="entry name" value="NADH OXIDOREDUCTASE HCR"/>
    <property type="match status" value="1"/>
</dbReference>
<dbReference type="SUPFAM" id="SSF63380">
    <property type="entry name" value="Riboflavin synthase domain-like"/>
    <property type="match status" value="1"/>
</dbReference>
<gene>
    <name evidence="3" type="ORF">DI525_00515</name>
</gene>
<dbReference type="InterPro" id="IPR009050">
    <property type="entry name" value="Globin-like_sf"/>
</dbReference>
<evidence type="ECO:0000256" key="1">
    <source>
        <dbReference type="ARBA" id="ARBA00001974"/>
    </source>
</evidence>
<reference evidence="3 4" key="1">
    <citation type="submission" date="2017-08" db="EMBL/GenBank/DDBJ databases">
        <title>Infants hospitalized years apart are colonized by the same room-sourced microbial strains.</title>
        <authorList>
            <person name="Brooks B."/>
            <person name="Olm M.R."/>
            <person name="Firek B.A."/>
            <person name="Baker R."/>
            <person name="Thomas B.C."/>
            <person name="Morowitz M.J."/>
            <person name="Banfield J.F."/>
        </authorList>
    </citation>
    <scope>NUCLEOTIDE SEQUENCE [LARGE SCALE GENOMIC DNA]</scope>
    <source>
        <strain evidence="3">S2_003_000_R1_3</strain>
    </source>
</reference>
<evidence type="ECO:0000256" key="2">
    <source>
        <dbReference type="SAM" id="MobiDB-lite"/>
    </source>
</evidence>
<dbReference type="RefSeq" id="WP_303733859.1">
    <property type="nucleotide sequence ID" value="NZ_CAKZHK010000006.1"/>
</dbReference>
<dbReference type="Gene3D" id="3.40.50.80">
    <property type="entry name" value="Nucleotide-binding domain of ferredoxin-NADP reductase (FNR) module"/>
    <property type="match status" value="1"/>
</dbReference>
<dbReference type="AlphaFoldDB" id="A0A2W5UD30"/>
<dbReference type="GO" id="GO:0016491">
    <property type="term" value="F:oxidoreductase activity"/>
    <property type="evidence" value="ECO:0007669"/>
    <property type="project" value="TreeGrafter"/>
</dbReference>
<sequence length="440" mass="47702">MIEGSRPRGDDSVAQDGDATDDGVMQNSVVTPHTDANTGDTTAGVHEVSLVPVVTVLQTDGSSFVDAVFTHLFACRPSFIRRLPADLSQLKPSFRRALVHVYAKQATGNGLDRRTRRFLRHLAEDHRSFGVEAPDYVAMGDAIIDAGREIIAPQVTSEEFELFAMATGQIIGLMEEGAAEYSEVPVRWGANVLDVDHRSDAITVVRLAADSPIPYRAGQLVPVLAPQSSGKRKWLAPAIPHSDDGLIEFHLEVPRSETPGRQALTGSSALVFDLARMTRPGDVWEIGAARGSMTVDLLDGTRPALLVAYGAHLAVIRAIILDIASNPSPPQTNLFFGAEYPSDLYELRTLWSFDTAMDWLTVHPSTVYAEEDQFARMSAYAVAPRDFTVREGMSLADDVMARGPWLGHETLLAGPKAIVGDIKQKLMASGMNPALITMTS</sequence>
<feature type="compositionally biased region" description="Polar residues" evidence="2">
    <location>
        <begin position="25"/>
        <end position="41"/>
    </location>
</feature>
<dbReference type="Gene3D" id="1.10.490.10">
    <property type="entry name" value="Globins"/>
    <property type="match status" value="1"/>
</dbReference>
<dbReference type="InterPro" id="IPR017938">
    <property type="entry name" value="Riboflavin_synthase-like_b-brl"/>
</dbReference>
<dbReference type="InterPro" id="IPR050415">
    <property type="entry name" value="MRET"/>
</dbReference>
<feature type="compositionally biased region" description="Basic and acidic residues" evidence="2">
    <location>
        <begin position="1"/>
        <end position="11"/>
    </location>
</feature>
<dbReference type="Proteomes" id="UP000249432">
    <property type="component" value="Unassembled WGS sequence"/>
</dbReference>
<dbReference type="PANTHER" id="PTHR47354:SF5">
    <property type="entry name" value="PROTEIN RFBI"/>
    <property type="match status" value="1"/>
</dbReference>
<comment type="cofactor">
    <cofactor evidence="1">
        <name>FAD</name>
        <dbReference type="ChEBI" id="CHEBI:57692"/>
    </cofactor>
</comment>
<dbReference type="EMBL" id="QFRA01000001">
    <property type="protein sequence ID" value="PZR06798.1"/>
    <property type="molecule type" value="Genomic_DNA"/>
</dbReference>
<dbReference type="InterPro" id="IPR012292">
    <property type="entry name" value="Globin/Proto"/>
</dbReference>
<evidence type="ECO:0000313" key="3">
    <source>
        <dbReference type="EMBL" id="PZR06798.1"/>
    </source>
</evidence>
<evidence type="ECO:0008006" key="5">
    <source>
        <dbReference type="Google" id="ProtNLM"/>
    </source>
</evidence>
<dbReference type="GO" id="GO:0020037">
    <property type="term" value="F:heme binding"/>
    <property type="evidence" value="ECO:0007669"/>
    <property type="project" value="InterPro"/>
</dbReference>
<feature type="region of interest" description="Disordered" evidence="2">
    <location>
        <begin position="1"/>
        <end position="41"/>
    </location>
</feature>
<proteinExistence type="predicted"/>
<protein>
    <recommendedName>
        <fullName evidence="5">Flavohemoprotein</fullName>
    </recommendedName>
</protein>
<organism evidence="3 4">
    <name type="scientific">Corynebacterium kroppenstedtii</name>
    <dbReference type="NCBI Taxonomy" id="161879"/>
    <lineage>
        <taxon>Bacteria</taxon>
        <taxon>Bacillati</taxon>
        <taxon>Actinomycetota</taxon>
        <taxon>Actinomycetes</taxon>
        <taxon>Mycobacteriales</taxon>
        <taxon>Corynebacteriaceae</taxon>
        <taxon>Corynebacterium</taxon>
    </lineage>
</organism>
<name>A0A2W5UD30_9CORY</name>
<dbReference type="GO" id="GO:0019825">
    <property type="term" value="F:oxygen binding"/>
    <property type="evidence" value="ECO:0007669"/>
    <property type="project" value="InterPro"/>
</dbReference>
<accession>A0A2W5UD30</accession>
<evidence type="ECO:0000313" key="4">
    <source>
        <dbReference type="Proteomes" id="UP000249432"/>
    </source>
</evidence>
<dbReference type="SUPFAM" id="SSF52343">
    <property type="entry name" value="Ferredoxin reductase-like, C-terminal NADP-linked domain"/>
    <property type="match status" value="1"/>
</dbReference>
<dbReference type="InterPro" id="IPR039261">
    <property type="entry name" value="FNR_nucleotide-bd"/>
</dbReference>